<comment type="caution">
    <text evidence="2">The sequence shown here is derived from an EMBL/GenBank/DDBJ whole genome shotgun (WGS) entry which is preliminary data.</text>
</comment>
<dbReference type="InterPro" id="IPR018733">
    <property type="entry name" value="DUF2274"/>
</dbReference>
<organism evidence="2 3">
    <name type="scientific">Vreelandella salicampi</name>
    <dbReference type="NCBI Taxonomy" id="1449798"/>
    <lineage>
        <taxon>Bacteria</taxon>
        <taxon>Pseudomonadati</taxon>
        <taxon>Pseudomonadota</taxon>
        <taxon>Gammaproteobacteria</taxon>
        <taxon>Oceanospirillales</taxon>
        <taxon>Halomonadaceae</taxon>
        <taxon>Vreelandella</taxon>
    </lineage>
</organism>
<feature type="compositionally biased region" description="Basic and acidic residues" evidence="1">
    <location>
        <begin position="67"/>
        <end position="80"/>
    </location>
</feature>
<reference evidence="2 3" key="1">
    <citation type="journal article" date="2015" name="Int. J. Syst. Evol. Microbiol.">
        <title>Halomonas salicampi sp. nov., a halotolerant and alkalitolerant bacterium isolated from a saltern soil.</title>
        <authorList>
            <person name="Lee J.C."/>
            <person name="Kim Y.S."/>
            <person name="Yun B.S."/>
            <person name="Whang K.S."/>
        </authorList>
    </citation>
    <scope>NUCLEOTIDE SEQUENCE [LARGE SCALE GENOMIC DNA]</scope>
    <source>
        <strain evidence="2 3">BH103</strain>
    </source>
</reference>
<dbReference type="Proteomes" id="UP000586119">
    <property type="component" value="Unassembled WGS sequence"/>
</dbReference>
<sequence length="121" mass="13978">MLIGRVEHDPKKQIQAQLPESTINRLDQYRELYQLTFGEKVSTSDLVDLMLRNVMDRDREFKRFLKDQERKEKQEAKQEAKQQGQGGEALAGEPRDGGGERNHTTGEEDRKHGQPKQGMGR</sequence>
<protein>
    <submittedName>
        <fullName evidence="2">DUF2274 domain-containing protein</fullName>
    </submittedName>
</protein>
<feature type="compositionally biased region" description="Basic and acidic residues" evidence="1">
    <location>
        <begin position="93"/>
        <end position="112"/>
    </location>
</feature>
<keyword evidence="3" id="KW-1185">Reference proteome</keyword>
<evidence type="ECO:0000313" key="2">
    <source>
        <dbReference type="EMBL" id="NYS61844.1"/>
    </source>
</evidence>
<accession>A0A7Z0LMS7</accession>
<proteinExistence type="predicted"/>
<feature type="region of interest" description="Disordered" evidence="1">
    <location>
        <begin position="67"/>
        <end position="121"/>
    </location>
</feature>
<dbReference type="EMBL" id="JACCDF010000013">
    <property type="protein sequence ID" value="NYS61844.1"/>
    <property type="molecule type" value="Genomic_DNA"/>
</dbReference>
<evidence type="ECO:0000313" key="3">
    <source>
        <dbReference type="Proteomes" id="UP000586119"/>
    </source>
</evidence>
<evidence type="ECO:0000256" key="1">
    <source>
        <dbReference type="SAM" id="MobiDB-lite"/>
    </source>
</evidence>
<gene>
    <name evidence="2" type="ORF">HZS81_13885</name>
</gene>
<dbReference type="Pfam" id="PF10038">
    <property type="entry name" value="DUF2274"/>
    <property type="match status" value="1"/>
</dbReference>
<name>A0A7Z0LMS7_9GAMM</name>
<dbReference type="AlphaFoldDB" id="A0A7Z0LMS7"/>
<dbReference type="RefSeq" id="WP_179931169.1">
    <property type="nucleotide sequence ID" value="NZ_JACCDF010000013.1"/>
</dbReference>